<dbReference type="OrthoDB" id="9811070at2"/>
<dbReference type="EMBL" id="APVH01000043">
    <property type="protein sequence ID" value="EPX76759.1"/>
    <property type="molecule type" value="Genomic_DNA"/>
</dbReference>
<sequence>MLRNPWEDEPGNVARAAKAVIRTARSRILKSREALPGLRSDIDDFLEDLAVIEDYYDADPAAYRKNRPLTAVHLPAIVSSLEGVGELGQRGLEDGKFSELQDELRGCLTAARHVRKTLETDAARPLEAEIEVVKDQLPDARGDGEADQPSRWAQMGSRVSGSIGTALKPVRDRLPDAPDIGGFYDQVTQRAIGGTEVARTYAMGLIEEGFDRVSSPVVAQVSAVQNALVSGSVSALVAGGITALVFPPAVPVVAGLYFLGDGGEKYVADLEKNGKKAEANRSKRRQEREREMQRSLARFAGKSPVVRMETPNVHVQMNLETNAASGMILAGHYAGTALEDLSGREIALLSRTAPDTETRDILHAWETRSAS</sequence>
<dbReference type="HOGENOM" id="CLU_745752_0_0_5"/>
<reference evidence="2" key="1">
    <citation type="journal article" date="2014" name="Stand. Genomic Sci.">
        <title>Genome sequence of the exopolysaccharide-producing Salipiger mucosus type strain (DSM 16094(T)), a moderately halophilic member of the Roseobacter clade.</title>
        <authorList>
            <person name="Riedel T."/>
            <person name="Spring S."/>
            <person name="Fiebig A."/>
            <person name="Petersen J."/>
            <person name="Kyrpides N.C."/>
            <person name="Goker M."/>
            <person name="Klenk H.P."/>
        </authorList>
    </citation>
    <scope>NUCLEOTIDE SEQUENCE [LARGE SCALE GENOMIC DNA]</scope>
    <source>
        <strain evidence="2">DSM 16094</strain>
    </source>
</reference>
<accession>S9RS10</accession>
<dbReference type="Proteomes" id="UP000015347">
    <property type="component" value="Unassembled WGS sequence"/>
</dbReference>
<proteinExistence type="predicted"/>
<comment type="caution">
    <text evidence="1">The sequence shown here is derived from an EMBL/GenBank/DDBJ whole genome shotgun (WGS) entry which is preliminary data.</text>
</comment>
<organism evidence="1 2">
    <name type="scientific">Salipiger mucosus DSM 16094</name>
    <dbReference type="NCBI Taxonomy" id="1123237"/>
    <lineage>
        <taxon>Bacteria</taxon>
        <taxon>Pseudomonadati</taxon>
        <taxon>Pseudomonadota</taxon>
        <taxon>Alphaproteobacteria</taxon>
        <taxon>Rhodobacterales</taxon>
        <taxon>Roseobacteraceae</taxon>
        <taxon>Salipiger</taxon>
    </lineage>
</organism>
<name>S9RS10_9RHOB</name>
<evidence type="ECO:0000313" key="2">
    <source>
        <dbReference type="Proteomes" id="UP000015347"/>
    </source>
</evidence>
<dbReference type="RefSeq" id="WP_020041807.1">
    <property type="nucleotide sequence ID" value="NZ_KE557281.1"/>
</dbReference>
<dbReference type="AlphaFoldDB" id="S9RS10"/>
<protein>
    <submittedName>
        <fullName evidence="1">Uncharacterized protein</fullName>
    </submittedName>
</protein>
<gene>
    <name evidence="1" type="ORF">Salmuc_04645</name>
</gene>
<dbReference type="STRING" id="1123237.Salmuc_04645"/>
<evidence type="ECO:0000313" key="1">
    <source>
        <dbReference type="EMBL" id="EPX76759.1"/>
    </source>
</evidence>
<keyword evidence="2" id="KW-1185">Reference proteome</keyword>